<evidence type="ECO:0000256" key="2">
    <source>
        <dbReference type="ARBA" id="ARBA00022741"/>
    </source>
</evidence>
<dbReference type="GO" id="GO:0005524">
    <property type="term" value="F:ATP binding"/>
    <property type="evidence" value="ECO:0007669"/>
    <property type="project" value="UniProtKB-KW"/>
</dbReference>
<dbReference type="AlphaFoldDB" id="F8NFX7"/>
<keyword evidence="2" id="KW-0547">Nucleotide-binding</keyword>
<keyword evidence="5" id="KW-0067">ATP-binding</keyword>
<dbReference type="PROSITE" id="PS51192">
    <property type="entry name" value="HELICASE_ATP_BIND_1"/>
    <property type="match status" value="1"/>
</dbReference>
<evidence type="ECO:0000259" key="6">
    <source>
        <dbReference type="PROSITE" id="PS51192"/>
    </source>
</evidence>
<protein>
    <recommendedName>
        <fullName evidence="1">RNA helicase</fullName>
        <ecNumber evidence="1">3.6.4.13</ecNumber>
    </recommendedName>
</protein>
<dbReference type="RefSeq" id="XP_007312831.1">
    <property type="nucleotide sequence ID" value="XM_007312769.1"/>
</dbReference>
<dbReference type="OrthoDB" id="10256233at2759"/>
<dbReference type="Gene3D" id="3.40.50.300">
    <property type="entry name" value="P-loop containing nucleotide triphosphate hydrolases"/>
    <property type="match status" value="2"/>
</dbReference>
<evidence type="ECO:0000256" key="5">
    <source>
        <dbReference type="ARBA" id="ARBA00022840"/>
    </source>
</evidence>
<evidence type="ECO:0000259" key="7">
    <source>
        <dbReference type="PROSITE" id="PS51194"/>
    </source>
</evidence>
<evidence type="ECO:0000313" key="8">
    <source>
        <dbReference type="EMBL" id="EGO30947.1"/>
    </source>
</evidence>
<dbReference type="SUPFAM" id="SSF52540">
    <property type="entry name" value="P-loop containing nucleoside triphosphate hydrolases"/>
    <property type="match status" value="2"/>
</dbReference>
<dbReference type="GeneID" id="18814039"/>
<gene>
    <name evidence="8" type="ORF">SERLADRAFT_432607</name>
</gene>
<dbReference type="EC" id="3.6.4.13" evidence="1"/>
<dbReference type="InterPro" id="IPR014001">
    <property type="entry name" value="Helicase_ATP-bd"/>
</dbReference>
<feature type="domain" description="Helicase ATP-binding" evidence="6">
    <location>
        <begin position="96"/>
        <end position="338"/>
    </location>
</feature>
<dbReference type="Proteomes" id="UP000008064">
    <property type="component" value="Unassembled WGS sequence"/>
</dbReference>
<dbReference type="PANTHER" id="PTHR47963:SF8">
    <property type="entry name" value="ATP-DEPENDENT RNA HELICASE DEAD"/>
    <property type="match status" value="1"/>
</dbReference>
<dbReference type="KEGG" id="sla:SERLADRAFT_432607"/>
<dbReference type="Pfam" id="PF00270">
    <property type="entry name" value="DEAD"/>
    <property type="match status" value="1"/>
</dbReference>
<evidence type="ECO:0000256" key="1">
    <source>
        <dbReference type="ARBA" id="ARBA00012552"/>
    </source>
</evidence>
<sequence>MKFPRPTSITAAAIHGWVRRPTCKNTVFVRCMSRASEAHALSLTPKSAAYNTFKDDVLQEAHPTFEAVGIKPSIASILRAAFPNVDHPTTMQKKIIPAVLGQKDILIQDYTGTGKSFALLLALLSKQRVKVNAKSNDATPKKSITTLLIVPHRDLAYQFLHWAHQLATPTDDGSAPFSLSSTLKILVRGSSPENLPSAVRQSIVGPTEDGVSALRDDPPHILIGTPQAIQDMLAVNPHVLQLSSLSTVVVDEVDSQLEWASSHASKANKEKVKKKGDKHPKALKQLLDMLYPPHSRDTNPLESARTPAFRPQLIVLSATLRNRLRTAFFGEFGWFRRGNVLKLVKSGSKSRASHGANRSTTHHVLVVSDDDGIRNIRGARTVKTANSTVPIASEALNDMEEGDEDDAYFLLDDDDMLESDGDEKALGAVSVINPAVLDAVAATFALDVPSIALLVLPPTASVRRTVFDLRALGVNAHGMDLTADEAGRFHLLSKDGASVEESPTLLVSTLSTTRGIDLPALTHVFLVGIPDGRMADSYLHVAGRVSRFGRNGKVITVLEDRQEVKEKKKVRIRDEPKKMALILRQLGIIPAKLEHFD</sequence>
<dbReference type="GO" id="GO:0003724">
    <property type="term" value="F:RNA helicase activity"/>
    <property type="evidence" value="ECO:0007669"/>
    <property type="project" value="UniProtKB-EC"/>
</dbReference>
<reference evidence="8" key="1">
    <citation type="submission" date="2011-04" db="EMBL/GenBank/DDBJ databases">
        <title>Evolution of plant cell wall degrading machinery underlies the functional diversity of forest fungi.</title>
        <authorList>
            <consortium name="US DOE Joint Genome Institute (JGI-PGF)"/>
            <person name="Eastwood D.C."/>
            <person name="Floudas D."/>
            <person name="Binder M."/>
            <person name="Majcherczyk A."/>
            <person name="Schneider P."/>
            <person name="Aerts A."/>
            <person name="Asiegbu F.O."/>
            <person name="Baker S.E."/>
            <person name="Barry K."/>
            <person name="Bendiksby M."/>
            <person name="Blumentritt M."/>
            <person name="Coutinho P.M."/>
            <person name="Cullen D."/>
            <person name="Cullen D."/>
            <person name="Gathman A."/>
            <person name="Goodell B."/>
            <person name="Henrissat B."/>
            <person name="Ihrmark K."/>
            <person name="Kauserud H."/>
            <person name="Kohler A."/>
            <person name="LaButti K."/>
            <person name="Lapidus A."/>
            <person name="Lavin J.L."/>
            <person name="Lee Y.-H."/>
            <person name="Lindquist E."/>
            <person name="Lilly W."/>
            <person name="Lucas S."/>
            <person name="Morin E."/>
            <person name="Murat C."/>
            <person name="Oguiza J.A."/>
            <person name="Park J."/>
            <person name="Pisabarro A.G."/>
            <person name="Riley R."/>
            <person name="Rosling A."/>
            <person name="Salamov A."/>
            <person name="Schmidt O."/>
            <person name="Schmutz J."/>
            <person name="Skrede I."/>
            <person name="Stenlid J."/>
            <person name="Wiebenga A."/>
            <person name="Xie X."/>
            <person name="Kues U."/>
            <person name="Hibbett D.S."/>
            <person name="Hoffmeister D."/>
            <person name="Hogberg N."/>
            <person name="Martin F."/>
            <person name="Grigoriev I.V."/>
            <person name="Watkinson S.C."/>
        </authorList>
    </citation>
    <scope>NUCLEOTIDE SEQUENCE</scope>
    <source>
        <strain evidence="8">S7.9</strain>
    </source>
</reference>
<evidence type="ECO:0000256" key="4">
    <source>
        <dbReference type="ARBA" id="ARBA00022806"/>
    </source>
</evidence>
<proteinExistence type="predicted"/>
<dbReference type="InterPro" id="IPR050547">
    <property type="entry name" value="DEAD_box_RNA_helicases"/>
</dbReference>
<name>F8NFX7_SERL9</name>
<dbReference type="PROSITE" id="PS51194">
    <property type="entry name" value="HELICASE_CTER"/>
    <property type="match status" value="1"/>
</dbReference>
<dbReference type="InterPro" id="IPR001650">
    <property type="entry name" value="Helicase_C-like"/>
</dbReference>
<dbReference type="GO" id="GO:0003723">
    <property type="term" value="F:RNA binding"/>
    <property type="evidence" value="ECO:0007669"/>
    <property type="project" value="TreeGrafter"/>
</dbReference>
<dbReference type="InterPro" id="IPR027417">
    <property type="entry name" value="P-loop_NTPase"/>
</dbReference>
<dbReference type="SMART" id="SM00487">
    <property type="entry name" value="DEXDc"/>
    <property type="match status" value="1"/>
</dbReference>
<organism>
    <name type="scientific">Serpula lacrymans var. lacrymans (strain S7.9)</name>
    <name type="common">Dry rot fungus</name>
    <dbReference type="NCBI Taxonomy" id="578457"/>
    <lineage>
        <taxon>Eukaryota</taxon>
        <taxon>Fungi</taxon>
        <taxon>Dikarya</taxon>
        <taxon>Basidiomycota</taxon>
        <taxon>Agaricomycotina</taxon>
        <taxon>Agaricomycetes</taxon>
        <taxon>Agaricomycetidae</taxon>
        <taxon>Boletales</taxon>
        <taxon>Coniophorineae</taxon>
        <taxon>Serpulaceae</taxon>
        <taxon>Serpula</taxon>
    </lineage>
</organism>
<dbReference type="GO" id="GO:0016787">
    <property type="term" value="F:hydrolase activity"/>
    <property type="evidence" value="ECO:0007669"/>
    <property type="project" value="UniProtKB-KW"/>
</dbReference>
<dbReference type="PANTHER" id="PTHR47963">
    <property type="entry name" value="DEAD-BOX ATP-DEPENDENT RNA HELICASE 47, MITOCHONDRIAL"/>
    <property type="match status" value="1"/>
</dbReference>
<accession>F8NFX7</accession>
<dbReference type="InterPro" id="IPR011545">
    <property type="entry name" value="DEAD/DEAH_box_helicase_dom"/>
</dbReference>
<feature type="domain" description="Helicase C-terminal" evidence="7">
    <location>
        <begin position="403"/>
        <end position="587"/>
    </location>
</feature>
<dbReference type="HOGENOM" id="CLU_019374_0_0_1"/>
<dbReference type="EMBL" id="GL945428">
    <property type="protein sequence ID" value="EGO30947.1"/>
    <property type="molecule type" value="Genomic_DNA"/>
</dbReference>
<evidence type="ECO:0000256" key="3">
    <source>
        <dbReference type="ARBA" id="ARBA00022801"/>
    </source>
</evidence>
<keyword evidence="4" id="KW-0347">Helicase</keyword>
<keyword evidence="3" id="KW-0378">Hydrolase</keyword>
<dbReference type="Pfam" id="PF00271">
    <property type="entry name" value="Helicase_C"/>
    <property type="match status" value="1"/>
</dbReference>